<evidence type="ECO:0000313" key="7">
    <source>
        <dbReference type="Proteomes" id="UP000029665"/>
    </source>
</evidence>
<evidence type="ECO:0000256" key="3">
    <source>
        <dbReference type="SAM" id="MobiDB-lite"/>
    </source>
</evidence>
<keyword evidence="4" id="KW-0472">Membrane</keyword>
<dbReference type="OMA" id="ISHWFKR"/>
<organism evidence="6 7">
    <name type="scientific">Pycnoporus cinnabarinus</name>
    <name type="common">Cinnabar-red polypore</name>
    <name type="synonym">Trametes cinnabarina</name>
    <dbReference type="NCBI Taxonomy" id="5643"/>
    <lineage>
        <taxon>Eukaryota</taxon>
        <taxon>Fungi</taxon>
        <taxon>Dikarya</taxon>
        <taxon>Basidiomycota</taxon>
        <taxon>Agaricomycotina</taxon>
        <taxon>Agaricomycetes</taxon>
        <taxon>Polyporales</taxon>
        <taxon>Polyporaceae</taxon>
        <taxon>Trametes</taxon>
    </lineage>
</organism>
<gene>
    <name evidence="6" type="ORF">BN946_scf184996.g58</name>
</gene>
<feature type="compositionally biased region" description="Polar residues" evidence="3">
    <location>
        <begin position="7"/>
        <end position="17"/>
    </location>
</feature>
<dbReference type="GO" id="GO:0016020">
    <property type="term" value="C:membrane"/>
    <property type="evidence" value="ECO:0007669"/>
    <property type="project" value="UniProtKB-SubCell"/>
</dbReference>
<comment type="subcellular location">
    <subcellularLocation>
        <location evidence="1">Membrane</location>
        <topology evidence="1">Multi-pass membrane protein</topology>
    </subcellularLocation>
</comment>
<name>A0A060S2L3_PYCCI</name>
<dbReference type="InterPro" id="IPR020846">
    <property type="entry name" value="MFS_dom"/>
</dbReference>
<dbReference type="InterPro" id="IPR036259">
    <property type="entry name" value="MFS_trans_sf"/>
</dbReference>
<dbReference type="SUPFAM" id="SSF103473">
    <property type="entry name" value="MFS general substrate transporter"/>
    <property type="match status" value="1"/>
</dbReference>
<dbReference type="AlphaFoldDB" id="A0A060S2L3"/>
<feature type="domain" description="Major facilitator superfamily (MFS) profile" evidence="5">
    <location>
        <begin position="285"/>
        <end position="458"/>
    </location>
</feature>
<feature type="region of interest" description="Disordered" evidence="3">
    <location>
        <begin position="1"/>
        <end position="38"/>
    </location>
</feature>
<feature type="transmembrane region" description="Helical" evidence="4">
    <location>
        <begin position="283"/>
        <end position="307"/>
    </location>
</feature>
<feature type="transmembrane region" description="Helical" evidence="4">
    <location>
        <begin position="176"/>
        <end position="197"/>
    </location>
</feature>
<dbReference type="HOGENOM" id="CLU_001265_1_1_1"/>
<feature type="transmembrane region" description="Helical" evidence="4">
    <location>
        <begin position="242"/>
        <end position="262"/>
    </location>
</feature>
<dbReference type="InterPro" id="IPR011701">
    <property type="entry name" value="MFS"/>
</dbReference>
<dbReference type="InterPro" id="IPR050327">
    <property type="entry name" value="Proton-linked_MCT"/>
</dbReference>
<dbReference type="EMBL" id="CCBP010000021">
    <property type="protein sequence ID" value="CDO68627.1"/>
    <property type="molecule type" value="Genomic_DNA"/>
</dbReference>
<evidence type="ECO:0000256" key="2">
    <source>
        <dbReference type="ARBA" id="ARBA00006727"/>
    </source>
</evidence>
<keyword evidence="4" id="KW-1133">Transmembrane helix</keyword>
<keyword evidence="4" id="KW-0812">Transmembrane</keyword>
<keyword evidence="7" id="KW-1185">Reference proteome</keyword>
<comment type="caution">
    <text evidence="6">The sequence shown here is derived from an EMBL/GenBank/DDBJ whole genome shotgun (WGS) entry which is preliminary data.</text>
</comment>
<comment type="similarity">
    <text evidence="2">Belongs to the major facilitator superfamily. Monocarboxylate porter (TC 2.A.1.13) family.</text>
</comment>
<dbReference type="PANTHER" id="PTHR11360:SF284">
    <property type="entry name" value="EG:103B4.3 PROTEIN-RELATED"/>
    <property type="match status" value="1"/>
</dbReference>
<evidence type="ECO:0000256" key="1">
    <source>
        <dbReference type="ARBA" id="ARBA00004141"/>
    </source>
</evidence>
<dbReference type="Gene3D" id="1.20.1250.20">
    <property type="entry name" value="MFS general substrate transporter like domains"/>
    <property type="match status" value="1"/>
</dbReference>
<proteinExistence type="inferred from homology"/>
<evidence type="ECO:0000259" key="5">
    <source>
        <dbReference type="PROSITE" id="PS50850"/>
    </source>
</evidence>
<dbReference type="Proteomes" id="UP000029665">
    <property type="component" value="Unassembled WGS sequence"/>
</dbReference>
<feature type="transmembrane region" description="Helical" evidence="4">
    <location>
        <begin position="319"/>
        <end position="339"/>
    </location>
</feature>
<feature type="transmembrane region" description="Helical" evidence="4">
    <location>
        <begin position="346"/>
        <end position="366"/>
    </location>
</feature>
<dbReference type="PANTHER" id="PTHR11360">
    <property type="entry name" value="MONOCARBOXYLATE TRANSPORTER"/>
    <property type="match status" value="1"/>
</dbReference>
<dbReference type="GO" id="GO:0022857">
    <property type="term" value="F:transmembrane transporter activity"/>
    <property type="evidence" value="ECO:0007669"/>
    <property type="project" value="InterPro"/>
</dbReference>
<feature type="transmembrane region" description="Helical" evidence="4">
    <location>
        <begin position="209"/>
        <end position="230"/>
    </location>
</feature>
<evidence type="ECO:0000256" key="4">
    <source>
        <dbReference type="SAM" id="Phobius"/>
    </source>
</evidence>
<protein>
    <recommendedName>
        <fullName evidence="5">Major facilitator superfamily (MFS) profile domain-containing protein</fullName>
    </recommendedName>
</protein>
<feature type="compositionally biased region" description="Basic and acidic residues" evidence="3">
    <location>
        <begin position="21"/>
        <end position="38"/>
    </location>
</feature>
<feature type="transmembrane region" description="Helical" evidence="4">
    <location>
        <begin position="65"/>
        <end position="89"/>
    </location>
</feature>
<feature type="transmembrane region" description="Helical" evidence="4">
    <location>
        <begin position="129"/>
        <end position="146"/>
    </location>
</feature>
<accession>A0A060S2L3</accession>
<sequence>MADTVDIQRSASSSTLNAVDPEERSGRAEVHKTPDQEKIAVRSEINNVDPRDPQYGDHPDGGLRAWLAVIGCASGACATFGFVNAWGVFQAYYEEEILSGTSPSTIAWIGSIQASTIAQDEMMLAMLTVQQYALIFLPGLVVGRIFDMGWTKTPLGVASAVIVAVTFLTAECTEYWQFLLCQGIALGLACGVIFGVIMGCPAHWFKRRLGLALGIMALGSSLGGTCFPIAVRNLVQRVGFKWAMRILGFIEIALLSFQFITVERRLPPKKRTGPFIDFSAFNSLPFTLYCVSSFLAFLGIYTVLTYIDVSAASEGIDPNFSFYLLAIANACSAIGRLAGGFLSDRVGPLSVMTPATFIAGILTYAWPFATSVGGNIAIAIVYGCASGVYVSLLAAPVVRMGKTHDVGVRVGMSMTVIALGAVAGPPISGAINAATGGYTLTGVYAGETMHVYAYRLGE</sequence>
<evidence type="ECO:0000313" key="6">
    <source>
        <dbReference type="EMBL" id="CDO68627.1"/>
    </source>
</evidence>
<dbReference type="Pfam" id="PF07690">
    <property type="entry name" value="MFS_1"/>
    <property type="match status" value="1"/>
</dbReference>
<feature type="transmembrane region" description="Helical" evidence="4">
    <location>
        <begin position="372"/>
        <end position="395"/>
    </location>
</feature>
<dbReference type="PROSITE" id="PS50850">
    <property type="entry name" value="MFS"/>
    <property type="match status" value="1"/>
</dbReference>
<feature type="transmembrane region" description="Helical" evidence="4">
    <location>
        <begin position="153"/>
        <end position="170"/>
    </location>
</feature>
<reference evidence="6" key="1">
    <citation type="submission" date="2014-01" db="EMBL/GenBank/DDBJ databases">
        <title>The genome of the white-rot fungus Pycnoporus cinnabarinus: a basidiomycete model with a versatile arsenal for lignocellulosic biomass breakdown.</title>
        <authorList>
            <person name="Levasseur A."/>
            <person name="Lomascolo A."/>
            <person name="Ruiz-Duenas F.J."/>
            <person name="Uzan E."/>
            <person name="Piumi F."/>
            <person name="Kues U."/>
            <person name="Ram A.F.J."/>
            <person name="Murat C."/>
            <person name="Haon M."/>
            <person name="Benoit I."/>
            <person name="Arfi Y."/>
            <person name="Chevret D."/>
            <person name="Drula E."/>
            <person name="Kwon M.J."/>
            <person name="Gouret P."/>
            <person name="Lesage-Meessen L."/>
            <person name="Lombard V."/>
            <person name="Mariette J."/>
            <person name="Noirot C."/>
            <person name="Park J."/>
            <person name="Patyshakuliyeva A."/>
            <person name="Wieneger R.A.B."/>
            <person name="Wosten H.A.B."/>
            <person name="Martin F."/>
            <person name="Coutinho P.M."/>
            <person name="de Vries R."/>
            <person name="Martinez A.T."/>
            <person name="Klopp C."/>
            <person name="Pontarotti P."/>
            <person name="Henrissat B."/>
            <person name="Record E."/>
        </authorList>
    </citation>
    <scope>NUCLEOTIDE SEQUENCE [LARGE SCALE GENOMIC DNA]</scope>
    <source>
        <strain evidence="6">BRFM137</strain>
    </source>
</reference>
<dbReference type="OrthoDB" id="6509908at2759"/>